<dbReference type="EMBL" id="BMAW01008573">
    <property type="protein sequence ID" value="GFT09162.1"/>
    <property type="molecule type" value="Genomic_DNA"/>
</dbReference>
<organism evidence="1 3">
    <name type="scientific">Nephila pilipes</name>
    <name type="common">Giant wood spider</name>
    <name type="synonym">Nephila maculata</name>
    <dbReference type="NCBI Taxonomy" id="299642"/>
    <lineage>
        <taxon>Eukaryota</taxon>
        <taxon>Metazoa</taxon>
        <taxon>Ecdysozoa</taxon>
        <taxon>Arthropoda</taxon>
        <taxon>Chelicerata</taxon>
        <taxon>Arachnida</taxon>
        <taxon>Araneae</taxon>
        <taxon>Araneomorphae</taxon>
        <taxon>Entelegynae</taxon>
        <taxon>Araneoidea</taxon>
        <taxon>Nephilidae</taxon>
        <taxon>Nephila</taxon>
    </lineage>
</organism>
<protein>
    <submittedName>
        <fullName evidence="1">Uncharacterized protein</fullName>
    </submittedName>
</protein>
<dbReference type="EMBL" id="BMAW01084486">
    <property type="protein sequence ID" value="GFU38993.1"/>
    <property type="molecule type" value="Genomic_DNA"/>
</dbReference>
<name>A0A8X6NE02_NEPPI</name>
<keyword evidence="3" id="KW-1185">Reference proteome</keyword>
<proteinExistence type="predicted"/>
<feature type="non-terminal residue" evidence="1">
    <location>
        <position position="1"/>
    </location>
</feature>
<dbReference type="OrthoDB" id="8820543at2759"/>
<dbReference type="Proteomes" id="UP000887013">
    <property type="component" value="Unassembled WGS sequence"/>
</dbReference>
<evidence type="ECO:0000313" key="1">
    <source>
        <dbReference type="EMBL" id="GFT09162.1"/>
    </source>
</evidence>
<dbReference type="AlphaFoldDB" id="A0A8X6NE02"/>
<reference evidence="1" key="1">
    <citation type="submission" date="2020-08" db="EMBL/GenBank/DDBJ databases">
        <title>Multicomponent nature underlies the extraordinary mechanical properties of spider dragline silk.</title>
        <authorList>
            <person name="Kono N."/>
            <person name="Nakamura H."/>
            <person name="Mori M."/>
            <person name="Yoshida Y."/>
            <person name="Ohtoshi R."/>
            <person name="Malay A.D."/>
            <person name="Moran D.A.P."/>
            <person name="Tomita M."/>
            <person name="Numata K."/>
            <person name="Arakawa K."/>
        </authorList>
    </citation>
    <scope>NUCLEOTIDE SEQUENCE</scope>
</reference>
<gene>
    <name evidence="2" type="ORF">NPIL_189541</name>
    <name evidence="1" type="ORF">NPIL_473191</name>
</gene>
<accession>A0A8X6NE02</accession>
<comment type="caution">
    <text evidence="1">The sequence shown here is derived from an EMBL/GenBank/DDBJ whole genome shotgun (WGS) entry which is preliminary data.</text>
</comment>
<sequence length="75" mass="8806">ANVCNSARLERCGRQKGNMVVFSDESRFCFSDDIRQVQMWRRHGDMSFPAAVVECPTTWMRLRMIPDQLYFDGQN</sequence>
<evidence type="ECO:0000313" key="2">
    <source>
        <dbReference type="EMBL" id="GFU38993.1"/>
    </source>
</evidence>
<evidence type="ECO:0000313" key="3">
    <source>
        <dbReference type="Proteomes" id="UP000887013"/>
    </source>
</evidence>